<dbReference type="Pfam" id="PF13192">
    <property type="entry name" value="Thioredoxin_3"/>
    <property type="match status" value="1"/>
</dbReference>
<evidence type="ECO:0000313" key="9">
    <source>
        <dbReference type="EMBL" id="KPK69057.1"/>
    </source>
</evidence>
<feature type="disulfide bond" description="Redox-active" evidence="6">
    <location>
        <begin position="372"/>
        <end position="375"/>
    </location>
</feature>
<dbReference type="InterPro" id="IPR036249">
    <property type="entry name" value="Thioredoxin-like_sf"/>
</dbReference>
<comment type="caution">
    <text evidence="9">The sequence shown here is derived from an EMBL/GenBank/DDBJ whole genome shotgun (WGS) entry which is preliminary data.</text>
</comment>
<keyword evidence="5" id="KW-0520">NAD</keyword>
<evidence type="ECO:0000259" key="7">
    <source>
        <dbReference type="Pfam" id="PF07992"/>
    </source>
</evidence>
<dbReference type="GO" id="GO:0000302">
    <property type="term" value="P:response to reactive oxygen species"/>
    <property type="evidence" value="ECO:0007669"/>
    <property type="project" value="InterPro"/>
</dbReference>
<feature type="domain" description="FAD/NAD(P)-binding" evidence="7">
    <location>
        <begin position="243"/>
        <end position="530"/>
    </location>
</feature>
<gene>
    <name evidence="9" type="ORF">AMJ87_11025</name>
</gene>
<organism evidence="9 10">
    <name type="scientific">candidate division WOR_3 bacterium SM23_60</name>
    <dbReference type="NCBI Taxonomy" id="1703780"/>
    <lineage>
        <taxon>Bacteria</taxon>
        <taxon>Bacteria division WOR-3</taxon>
    </lineage>
</organism>
<dbReference type="GO" id="GO:0050660">
    <property type="term" value="F:flavin adenine dinucleotide binding"/>
    <property type="evidence" value="ECO:0007669"/>
    <property type="project" value="InterPro"/>
</dbReference>
<evidence type="ECO:0000256" key="5">
    <source>
        <dbReference type="PIRSR" id="PIRSR000238-1"/>
    </source>
</evidence>
<evidence type="ECO:0000256" key="1">
    <source>
        <dbReference type="ARBA" id="ARBA00009333"/>
    </source>
</evidence>
<evidence type="ECO:0000256" key="6">
    <source>
        <dbReference type="PIRSR" id="PIRSR000238-2"/>
    </source>
</evidence>
<evidence type="ECO:0000256" key="4">
    <source>
        <dbReference type="ARBA" id="ARBA00023002"/>
    </source>
</evidence>
<reference evidence="9 10" key="1">
    <citation type="journal article" date="2015" name="Microbiome">
        <title>Genomic resolution of linkages in carbon, nitrogen, and sulfur cycling among widespread estuary sediment bacteria.</title>
        <authorList>
            <person name="Baker B.J."/>
            <person name="Lazar C.S."/>
            <person name="Teske A.P."/>
            <person name="Dick G.J."/>
        </authorList>
    </citation>
    <scope>NUCLEOTIDE SEQUENCE [LARGE SCALE GENOMIC DNA]</scope>
    <source>
        <strain evidence="9">SM23_60</strain>
    </source>
</reference>
<keyword evidence="3" id="KW-0285">Flavoprotein</keyword>
<feature type="binding site" evidence="5">
    <location>
        <begin position="384"/>
        <end position="398"/>
    </location>
    <ligand>
        <name>NAD(+)</name>
        <dbReference type="ChEBI" id="CHEBI:57540"/>
    </ligand>
</feature>
<dbReference type="InterPro" id="IPR012336">
    <property type="entry name" value="Thioredoxin-like_fold"/>
</dbReference>
<keyword evidence="5" id="KW-0274">FAD</keyword>
<dbReference type="Proteomes" id="UP000051096">
    <property type="component" value="Unassembled WGS sequence"/>
</dbReference>
<keyword evidence="4" id="KW-0560">Oxidoreductase</keyword>
<dbReference type="InterPro" id="IPR050097">
    <property type="entry name" value="Ferredoxin-NADP_redctase_2"/>
</dbReference>
<feature type="binding site" evidence="5">
    <location>
        <begin position="504"/>
        <end position="514"/>
    </location>
    <ligand>
        <name>FAD</name>
        <dbReference type="ChEBI" id="CHEBI:57692"/>
    </ligand>
</feature>
<dbReference type="GO" id="GO:0102039">
    <property type="term" value="F:NADH-dependent peroxiredoxin activity"/>
    <property type="evidence" value="ECO:0007669"/>
    <property type="project" value="InterPro"/>
</dbReference>
<dbReference type="NCBIfam" id="TIGR02187">
    <property type="entry name" value="PDO_seleno_TRX"/>
    <property type="match status" value="1"/>
</dbReference>
<dbReference type="PRINTS" id="PR00469">
    <property type="entry name" value="PNDRDTASEII"/>
</dbReference>
<dbReference type="SUPFAM" id="SSF51905">
    <property type="entry name" value="FAD/NAD(P)-binding domain"/>
    <property type="match status" value="1"/>
</dbReference>
<dbReference type="EMBL" id="LJUO01000141">
    <property type="protein sequence ID" value="KPK69057.1"/>
    <property type="molecule type" value="Genomic_DNA"/>
</dbReference>
<evidence type="ECO:0008006" key="11">
    <source>
        <dbReference type="Google" id="ProtNLM"/>
    </source>
</evidence>
<feature type="domain" description="Thioredoxin-like fold" evidence="8">
    <location>
        <begin position="134"/>
        <end position="208"/>
    </location>
</feature>
<evidence type="ECO:0000256" key="2">
    <source>
        <dbReference type="ARBA" id="ARBA00011738"/>
    </source>
</evidence>
<dbReference type="PANTHER" id="PTHR48105">
    <property type="entry name" value="THIOREDOXIN REDUCTASE 1-RELATED-RELATED"/>
    <property type="match status" value="1"/>
</dbReference>
<keyword evidence="6" id="KW-1015">Disulfide bond</keyword>
<evidence type="ECO:0000313" key="10">
    <source>
        <dbReference type="Proteomes" id="UP000051096"/>
    </source>
</evidence>
<dbReference type="GO" id="GO:0051287">
    <property type="term" value="F:NAD binding"/>
    <property type="evidence" value="ECO:0007669"/>
    <property type="project" value="InterPro"/>
</dbReference>
<dbReference type="CDD" id="cd02973">
    <property type="entry name" value="TRX_GRX_like"/>
    <property type="match status" value="1"/>
</dbReference>
<dbReference type="Gene3D" id="3.50.50.60">
    <property type="entry name" value="FAD/NAD(P)-binding domain"/>
    <property type="match status" value="2"/>
</dbReference>
<dbReference type="Pfam" id="PF07992">
    <property type="entry name" value="Pyr_redox_2"/>
    <property type="match status" value="1"/>
</dbReference>
<comment type="similarity">
    <text evidence="1">Belongs to the class-II pyridine nucleotide-disulfide oxidoreductase family.</text>
</comment>
<proteinExistence type="inferred from homology"/>
<comment type="cofactor">
    <cofactor evidence="5">
        <name>FAD</name>
        <dbReference type="ChEBI" id="CHEBI:57692"/>
    </cofactor>
    <text evidence="5">Binds 1 FAD per subunit.</text>
</comment>
<accession>A0A0S8G8Z7</accession>
<comment type="subunit">
    <text evidence="2">Homodimer.</text>
</comment>
<dbReference type="InterPro" id="IPR012081">
    <property type="entry name" value="Alkyl_hydroperoxide_Rdtase_suF"/>
</dbReference>
<name>A0A0S8G8Z7_UNCW3</name>
<dbReference type="PRINTS" id="PR00368">
    <property type="entry name" value="FADPNR"/>
</dbReference>
<dbReference type="Gene3D" id="3.40.30.10">
    <property type="entry name" value="Glutaredoxin"/>
    <property type="match status" value="2"/>
</dbReference>
<keyword evidence="6" id="KW-0676">Redox-active center</keyword>
<keyword evidence="5" id="KW-0521">NADP</keyword>
<dbReference type="InterPro" id="IPR023753">
    <property type="entry name" value="FAD/NAD-binding_dom"/>
</dbReference>
<feature type="binding site" evidence="5">
    <location>
        <begin position="244"/>
        <end position="259"/>
    </location>
    <ligand>
        <name>FAD</name>
        <dbReference type="ChEBI" id="CHEBI:57692"/>
    </ligand>
</feature>
<evidence type="ECO:0000259" key="8">
    <source>
        <dbReference type="Pfam" id="PF13192"/>
    </source>
</evidence>
<dbReference type="SUPFAM" id="SSF52833">
    <property type="entry name" value="Thioredoxin-like"/>
    <property type="match status" value="2"/>
</dbReference>
<evidence type="ECO:0000256" key="3">
    <source>
        <dbReference type="ARBA" id="ARBA00022630"/>
    </source>
</evidence>
<dbReference type="PATRIC" id="fig|1703780.3.peg.1637"/>
<dbReference type="InterPro" id="IPR036188">
    <property type="entry name" value="FAD/NAD-bd_sf"/>
</dbReference>
<dbReference type="InterPro" id="IPR011903">
    <property type="entry name" value="TON_0319-like"/>
</dbReference>
<protein>
    <recommendedName>
        <fullName evidence="11">Thioredoxin reductase</fullName>
    </recommendedName>
</protein>
<sequence>MPERMDDKTQKEVTGVLQRLPNTVSLIFFTAKKDCETCPHQQHILETLTGFSDKLKLEIYDFGKEKKRAHTYGIDKVPATAVRGKKDYGMRFFGVTAGHEFSSLLQAIVMAGTEQSGLHPDLEELVKKINIPVHLEVMTTLACPYCPQAVHAAQQLAMVNDTIQADMVDSAEFPALAKQYSVYETPKTVINGVHSFIGAQPAQAVYLEVLKAVDPDEYDRTEMMIREARGHRHVRKADVQQLYDTIIIGGGPAALSAAVYAARKEMNVLLVTKAIGGQITYTANVDNYLGLPHISGREMKDQFTFHMEQYPVAESVGENVAQVMQKQGTFIVTTEGGKEFTGRTVIYCAGKEYRRLGVPHEEKFIGHGIAFCATCDAPLYKNKKVAVIGGANSAFTAARDLITFASKIYLVHRRDTFKADATLVQQVREAKNVTFHTNMIVQEFLGNDTLTGVRLRSTTSPATKDLSIDGAFLEIGLSANTDPIKDFIELNEKGEIPVQPDNATSRSGFFAAGDVTDVPEKQIVVAAGEGAKAALSAYKYLVDKKLITIQTTDTWE</sequence>
<dbReference type="PIRSF" id="PIRSF000238">
    <property type="entry name" value="AhpF"/>
    <property type="match status" value="1"/>
</dbReference>
<dbReference type="AlphaFoldDB" id="A0A0S8G8Z7"/>